<evidence type="ECO:0000256" key="1">
    <source>
        <dbReference type="ARBA" id="ARBA00002624"/>
    </source>
</evidence>
<dbReference type="EMBL" id="AXUT01000418">
    <property type="protein sequence ID" value="ESU77173.1"/>
    <property type="molecule type" value="Genomic_DNA"/>
</dbReference>
<keyword evidence="23" id="KW-0961">Cell wall biogenesis/degradation</keyword>
<dbReference type="Gene3D" id="1.10.3810.10">
    <property type="entry name" value="Biosynthetic peptidoglycan transglycosylase-like"/>
    <property type="match status" value="1"/>
</dbReference>
<dbReference type="GO" id="GO:0008360">
    <property type="term" value="P:regulation of cell shape"/>
    <property type="evidence" value="ECO:0007669"/>
    <property type="project" value="UniProtKB-KW"/>
</dbReference>
<keyword evidence="18" id="KW-0573">Peptidoglycan synthesis</keyword>
<comment type="catalytic activity">
    <reaction evidence="24">
        <text>Preferential cleavage: (Ac)2-L-Lys-D-Ala-|-D-Ala. Also transpeptidation of peptidyl-alanyl moieties that are N-acyl substituents of D-alanine.</text>
        <dbReference type="EC" id="3.4.16.4"/>
    </reaction>
</comment>
<name>A0A090NW55_SHIDY</name>
<keyword evidence="15" id="KW-0378">Hydrolase</keyword>
<dbReference type="InterPro" id="IPR023346">
    <property type="entry name" value="Lysozyme-like_dom_sf"/>
</dbReference>
<dbReference type="GO" id="GO:0005886">
    <property type="term" value="C:plasma membrane"/>
    <property type="evidence" value="ECO:0007669"/>
    <property type="project" value="UniProtKB-SubCell"/>
</dbReference>
<dbReference type="GO" id="GO:0071555">
    <property type="term" value="P:cell wall organization"/>
    <property type="evidence" value="ECO:0007669"/>
    <property type="project" value="UniProtKB-KW"/>
</dbReference>
<evidence type="ECO:0000256" key="12">
    <source>
        <dbReference type="ARBA" id="ARBA00022676"/>
    </source>
</evidence>
<dbReference type="GO" id="GO:0030288">
    <property type="term" value="C:outer membrane-bounded periplasmic space"/>
    <property type="evidence" value="ECO:0007669"/>
    <property type="project" value="TreeGrafter"/>
</dbReference>
<dbReference type="FunFam" id="1.10.3810.10:FF:000003">
    <property type="entry name" value="Penicillin-binding protein 1a"/>
    <property type="match status" value="1"/>
</dbReference>
<dbReference type="InterPro" id="IPR031376">
    <property type="entry name" value="PCB_OB"/>
</dbReference>
<comment type="similarity">
    <text evidence="4">In the C-terminal section; belongs to the transpeptidase family.</text>
</comment>
<evidence type="ECO:0000256" key="8">
    <source>
        <dbReference type="ARBA" id="ARBA00022475"/>
    </source>
</evidence>
<evidence type="ECO:0000256" key="5">
    <source>
        <dbReference type="ARBA" id="ARBA00007739"/>
    </source>
</evidence>
<feature type="transmembrane region" description="Helical" evidence="28">
    <location>
        <begin position="12"/>
        <end position="34"/>
    </location>
</feature>
<evidence type="ECO:0000256" key="21">
    <source>
        <dbReference type="ARBA" id="ARBA00023251"/>
    </source>
</evidence>
<keyword evidence="19 28" id="KW-1133">Transmembrane helix</keyword>
<dbReference type="PANTHER" id="PTHR32282:SF27">
    <property type="entry name" value="PENICILLIN-BINDING PROTEIN 1A"/>
    <property type="match status" value="1"/>
</dbReference>
<evidence type="ECO:0000256" key="9">
    <source>
        <dbReference type="ARBA" id="ARBA00022519"/>
    </source>
</evidence>
<protein>
    <recommendedName>
        <fullName evidence="7">Penicillin-binding protein 1A</fullName>
        <ecNumber evidence="25">2.4.99.28</ecNumber>
        <ecNumber evidence="6">3.4.16.4</ecNumber>
    </recommendedName>
</protein>
<dbReference type="Gene3D" id="3.40.710.10">
    <property type="entry name" value="DD-peptidase/beta-lactamase superfamily"/>
    <property type="match status" value="2"/>
</dbReference>
<dbReference type="FunFam" id="3.40.710.10:FF:000010">
    <property type="entry name" value="Penicillin-binding protein 1A"/>
    <property type="match status" value="1"/>
</dbReference>
<keyword evidence="10" id="KW-0121">Carboxypeptidase</keyword>
<comment type="caution">
    <text evidence="32">The sequence shown here is derived from an EMBL/GenBank/DDBJ whole genome shotgun (WGS) entry which is preliminary data.</text>
</comment>
<dbReference type="EC" id="2.4.99.28" evidence="25"/>
<gene>
    <name evidence="32" type="ORF">WRSd3_03941</name>
</gene>
<feature type="domain" description="Penicillin-binding protein transpeptidase" evidence="29">
    <location>
        <begin position="437"/>
        <end position="649"/>
    </location>
</feature>
<evidence type="ECO:0000256" key="14">
    <source>
        <dbReference type="ARBA" id="ARBA00022692"/>
    </source>
</evidence>
<dbReference type="NCBIfam" id="NF008643">
    <property type="entry name" value="PRK11636.1"/>
    <property type="match status" value="1"/>
</dbReference>
<evidence type="ECO:0000256" key="18">
    <source>
        <dbReference type="ARBA" id="ARBA00022984"/>
    </source>
</evidence>
<organism evidence="32 33">
    <name type="scientific">Shigella dysenteriae WRSd3</name>
    <dbReference type="NCBI Taxonomy" id="1401327"/>
    <lineage>
        <taxon>Bacteria</taxon>
        <taxon>Pseudomonadati</taxon>
        <taxon>Pseudomonadota</taxon>
        <taxon>Gammaproteobacteria</taxon>
        <taxon>Enterobacterales</taxon>
        <taxon>Enterobacteriaceae</taxon>
        <taxon>Shigella</taxon>
    </lineage>
</organism>
<dbReference type="Pfam" id="PF00912">
    <property type="entry name" value="Transgly"/>
    <property type="match status" value="1"/>
</dbReference>
<keyword evidence="14 28" id="KW-0812">Transmembrane</keyword>
<keyword evidence="22" id="KW-0511">Multifunctional enzyme</keyword>
<evidence type="ECO:0000256" key="27">
    <source>
        <dbReference type="ARBA" id="ARBA00060592"/>
    </source>
</evidence>
<evidence type="ECO:0000256" key="22">
    <source>
        <dbReference type="ARBA" id="ARBA00023268"/>
    </source>
</evidence>
<dbReference type="NCBIfam" id="TIGR02074">
    <property type="entry name" value="PBP_1a_fam"/>
    <property type="match status" value="1"/>
</dbReference>
<evidence type="ECO:0000256" key="23">
    <source>
        <dbReference type="ARBA" id="ARBA00023316"/>
    </source>
</evidence>
<evidence type="ECO:0000256" key="13">
    <source>
        <dbReference type="ARBA" id="ARBA00022679"/>
    </source>
</evidence>
<keyword evidence="11" id="KW-0645">Protease</keyword>
<dbReference type="Pfam" id="PF00905">
    <property type="entry name" value="Transpeptidase"/>
    <property type="match status" value="1"/>
</dbReference>
<evidence type="ECO:0000256" key="17">
    <source>
        <dbReference type="ARBA" id="ARBA00022968"/>
    </source>
</evidence>
<dbReference type="GO" id="GO:0006508">
    <property type="term" value="P:proteolysis"/>
    <property type="evidence" value="ECO:0007669"/>
    <property type="project" value="UniProtKB-KW"/>
</dbReference>
<dbReference type="UniPathway" id="UPA00219"/>
<dbReference type="GO" id="GO:0008658">
    <property type="term" value="F:penicillin binding"/>
    <property type="evidence" value="ECO:0007669"/>
    <property type="project" value="InterPro"/>
</dbReference>
<evidence type="ECO:0000256" key="15">
    <source>
        <dbReference type="ARBA" id="ARBA00022801"/>
    </source>
</evidence>
<evidence type="ECO:0000256" key="24">
    <source>
        <dbReference type="ARBA" id="ARBA00034000"/>
    </source>
</evidence>
<evidence type="ECO:0000313" key="32">
    <source>
        <dbReference type="EMBL" id="ESU77173.1"/>
    </source>
</evidence>
<sequence length="858" mass="94533">MKLNGKFPVKFVKYFLILAVCCILLGAGSIYGLYRYIEPQLPDVATLKDVRLQIPMQIYSADGELIAQYGEKRRIPVTLDQIPPEMVKAFIATEDSRFYEHHGVDPVGIFRAASVALFSGHASQGASTITQQLARNFFLSPERTLMRKIKEVFLAIRIEQLLTKDEILELYLNKIYLGYRAYGVGAAAQVYFGKTVDQLTLNEMAVIAGLPKAPSTFNPLYSMDRAVARRNVVLSRMLDEGYITQQQFDQTRTEAINANYHAPEIAFSAPYLSEMVRQEMYNRYGESAYEDGYRIYTTITRKVQQAAQQAVRNNVLDYDMRHGYRGPANVLWKVGESAWDNNKITDTLKALPTYGPLLPAAVTSANPQEATAMLADGSTVALSMEGVRWARPYRSDTQQGPTPRKVTDVLQTGQQIWVRQVGDAWWLAQVPEVNSALVSINPQNGAVMALVGGFDFNQSKFNRATQALRQVGSNIKPFLYTAAMDKGLTLASMLNDVPISRWDAGAGSDWQPKNSPPQYAGPIRLRQGLGQSKNVVMVRAMRAMGVDYAAEYLQRFGFPAQNIVHTESLALGSASFTPMQVARGYAVMANGGFLVDPWFISKIENDQGGVIFEAKPKVACPECDIPVIYGDTQKSNVLENNDVEDVAISREQQNVSVPMPQLEQANQALVAKTGAQEYAPHVINTPLAFLIKSALNTNIFGEPGWQGTGWRAGRDLQRRDIGGKTGTTNSSKDAWFSGYGPGVVTSVWIGFDDHRRNLGHTTASGAIKDQISGYEGGAKSAQPAWDAYMKAVLEGVPEQPLTPPPGIVTVRIDRSTGQLANGGNSREEYFIEGTQPTQQAVHEVGTTIIDNGEAQELF</sequence>
<evidence type="ECO:0000256" key="26">
    <source>
        <dbReference type="ARBA" id="ARBA00049902"/>
    </source>
</evidence>
<dbReference type="GO" id="GO:0046677">
    <property type="term" value="P:response to antibiotic"/>
    <property type="evidence" value="ECO:0007669"/>
    <property type="project" value="UniProtKB-KW"/>
</dbReference>
<feature type="domain" description="Penicillin-binding protein OB-like" evidence="31">
    <location>
        <begin position="324"/>
        <end position="433"/>
    </location>
</feature>
<evidence type="ECO:0000259" key="30">
    <source>
        <dbReference type="Pfam" id="PF00912"/>
    </source>
</evidence>
<evidence type="ECO:0000256" key="11">
    <source>
        <dbReference type="ARBA" id="ARBA00022670"/>
    </source>
</evidence>
<reference evidence="32 33" key="1">
    <citation type="submission" date="2013-10" db="EMBL/GenBank/DDBJ databases">
        <title>Draft genomes and the virulence plasmids of Sd1617 vaccine constructs: WRSd3 and WRSd5.</title>
        <authorList>
            <person name="Aksomboon Vongsawan A."/>
            <person name="Venkatesan M.M."/>
            <person name="Vaisvil B."/>
            <person name="Emel G."/>
            <person name="Kepatral V."/>
            <person name="Sethabutr O."/>
            <person name="Serichantalergs O."/>
            <person name="Mason C."/>
        </authorList>
    </citation>
    <scope>NUCLEOTIDE SEQUENCE [LARGE SCALE GENOMIC DNA]</scope>
    <source>
        <strain evidence="32 33">WRSd3</strain>
    </source>
</reference>
<dbReference type="GO" id="GO:0009002">
    <property type="term" value="F:serine-type D-Ala-D-Ala carboxypeptidase activity"/>
    <property type="evidence" value="ECO:0007669"/>
    <property type="project" value="UniProtKB-EC"/>
</dbReference>
<dbReference type="SUPFAM" id="SSF56601">
    <property type="entry name" value="beta-lactamase/transpeptidase-like"/>
    <property type="match status" value="1"/>
</dbReference>
<evidence type="ECO:0000256" key="20">
    <source>
        <dbReference type="ARBA" id="ARBA00023136"/>
    </source>
</evidence>
<evidence type="ECO:0000256" key="16">
    <source>
        <dbReference type="ARBA" id="ARBA00022960"/>
    </source>
</evidence>
<dbReference type="GO" id="GO:0008955">
    <property type="term" value="F:peptidoglycan glycosyltransferase activity"/>
    <property type="evidence" value="ECO:0007669"/>
    <property type="project" value="UniProtKB-EC"/>
</dbReference>
<keyword evidence="16" id="KW-0133">Cell shape</keyword>
<keyword evidence="17" id="KW-0735">Signal-anchor</keyword>
<comment type="pathway">
    <text evidence="27">Glycan biosynthesis.</text>
</comment>
<comment type="function">
    <text evidence="1">Cell wall formation. Synthesis of cross-linked peptidoglycan from the lipid intermediates. The enzyme has a penicillin-insensitive transglycosylase N-terminal domain (formation of linear glycan strands) and a penicillin-sensitive transpeptidase C-terminal domain (cross-linking of the peptide subunits).</text>
</comment>
<keyword evidence="21" id="KW-0046">Antibiotic resistance</keyword>
<accession>A0A090NW55</accession>
<dbReference type="PANTHER" id="PTHR32282">
    <property type="entry name" value="BINDING PROTEIN TRANSPEPTIDASE, PUTATIVE-RELATED"/>
    <property type="match status" value="1"/>
</dbReference>
<comment type="catalytic activity">
    <reaction evidence="26">
        <text>[GlcNAc-(1-&gt;4)-Mur2Ac(oyl-L-Ala-gamma-D-Glu-L-Lys-D-Ala-D-Ala)](n)-di-trans,octa-cis-undecaprenyl diphosphate + beta-D-GlcNAc-(1-&gt;4)-Mur2Ac(oyl-L-Ala-gamma-D-Glu-L-Lys-D-Ala-D-Ala)-di-trans,octa-cis-undecaprenyl diphosphate = [GlcNAc-(1-&gt;4)-Mur2Ac(oyl-L-Ala-gamma-D-Glu-L-Lys-D-Ala-D-Ala)](n+1)-di-trans,octa-cis-undecaprenyl diphosphate + di-trans,octa-cis-undecaprenyl diphosphate + H(+)</text>
        <dbReference type="Rhea" id="RHEA:23708"/>
        <dbReference type="Rhea" id="RHEA-COMP:9602"/>
        <dbReference type="Rhea" id="RHEA-COMP:9603"/>
        <dbReference type="ChEBI" id="CHEBI:15378"/>
        <dbReference type="ChEBI" id="CHEBI:58405"/>
        <dbReference type="ChEBI" id="CHEBI:60033"/>
        <dbReference type="ChEBI" id="CHEBI:78435"/>
        <dbReference type="EC" id="2.4.99.28"/>
    </reaction>
</comment>
<evidence type="ECO:0000259" key="31">
    <source>
        <dbReference type="Pfam" id="PF17092"/>
    </source>
</evidence>
<evidence type="ECO:0000256" key="2">
    <source>
        <dbReference type="ARBA" id="ARBA00004249"/>
    </source>
</evidence>
<keyword evidence="12" id="KW-0328">Glycosyltransferase</keyword>
<dbReference type="Proteomes" id="UP000017944">
    <property type="component" value="Unassembled WGS sequence"/>
</dbReference>
<dbReference type="EC" id="3.4.16.4" evidence="6"/>
<evidence type="ECO:0000256" key="4">
    <source>
        <dbReference type="ARBA" id="ARBA00007090"/>
    </source>
</evidence>
<dbReference type="InterPro" id="IPR001264">
    <property type="entry name" value="Glyco_trans_51"/>
</dbReference>
<keyword evidence="20 28" id="KW-0472">Membrane</keyword>
<keyword evidence="8" id="KW-1003">Cell membrane</keyword>
<evidence type="ECO:0000256" key="3">
    <source>
        <dbReference type="ARBA" id="ARBA00004752"/>
    </source>
</evidence>
<dbReference type="FunFam" id="3.40.710.10:FF:000013">
    <property type="entry name" value="Penicillin-binding protein 1A"/>
    <property type="match status" value="1"/>
</dbReference>
<evidence type="ECO:0000256" key="25">
    <source>
        <dbReference type="ARBA" id="ARBA00044770"/>
    </source>
</evidence>
<dbReference type="GO" id="GO:0009252">
    <property type="term" value="P:peptidoglycan biosynthetic process"/>
    <property type="evidence" value="ECO:0007669"/>
    <property type="project" value="UniProtKB-UniPathway"/>
</dbReference>
<dbReference type="Pfam" id="PF17092">
    <property type="entry name" value="PCB_OB"/>
    <property type="match status" value="1"/>
</dbReference>
<keyword evidence="9" id="KW-0997">Cell inner membrane</keyword>
<comment type="similarity">
    <text evidence="5">In the N-terminal section; belongs to the glycosyltransferase 51 family.</text>
</comment>
<evidence type="ECO:0000313" key="33">
    <source>
        <dbReference type="Proteomes" id="UP000017944"/>
    </source>
</evidence>
<dbReference type="InterPro" id="IPR001460">
    <property type="entry name" value="PCN-bd_Tpept"/>
</dbReference>
<dbReference type="InterPro" id="IPR050396">
    <property type="entry name" value="Glycosyltr_51/Transpeptidase"/>
</dbReference>
<evidence type="ECO:0000256" key="19">
    <source>
        <dbReference type="ARBA" id="ARBA00022989"/>
    </source>
</evidence>
<dbReference type="PATRIC" id="fig|1401327.3.peg.3656"/>
<dbReference type="AlphaFoldDB" id="A0A090NW55"/>
<comment type="pathway">
    <text evidence="3">Cell wall biogenesis; peptidoglycan biosynthesis.</text>
</comment>
<evidence type="ECO:0000256" key="7">
    <source>
        <dbReference type="ARBA" id="ARBA00018638"/>
    </source>
</evidence>
<comment type="subcellular location">
    <subcellularLocation>
        <location evidence="2">Cell inner membrane</location>
        <topology evidence="2">Single-pass type II membrane protein</topology>
    </subcellularLocation>
</comment>
<dbReference type="InterPro" id="IPR012338">
    <property type="entry name" value="Beta-lactam/transpept-like"/>
</dbReference>
<proteinExistence type="inferred from homology"/>
<dbReference type="InterPro" id="IPR036950">
    <property type="entry name" value="PBP_transglycosylase"/>
</dbReference>
<evidence type="ECO:0000256" key="28">
    <source>
        <dbReference type="SAM" id="Phobius"/>
    </source>
</evidence>
<evidence type="ECO:0000256" key="6">
    <source>
        <dbReference type="ARBA" id="ARBA00012448"/>
    </source>
</evidence>
<evidence type="ECO:0000256" key="10">
    <source>
        <dbReference type="ARBA" id="ARBA00022645"/>
    </source>
</evidence>
<dbReference type="SUPFAM" id="SSF53955">
    <property type="entry name" value="Lysozyme-like"/>
    <property type="match status" value="1"/>
</dbReference>
<feature type="domain" description="Glycosyl transferase family 51" evidence="30">
    <location>
        <begin position="63"/>
        <end position="237"/>
    </location>
</feature>
<keyword evidence="13" id="KW-0808">Transferase</keyword>
<evidence type="ECO:0000259" key="29">
    <source>
        <dbReference type="Pfam" id="PF00905"/>
    </source>
</evidence>